<evidence type="ECO:0000256" key="1">
    <source>
        <dbReference type="SAM" id="Phobius"/>
    </source>
</evidence>
<keyword evidence="1" id="KW-0812">Transmembrane</keyword>
<proteinExistence type="predicted"/>
<comment type="caution">
    <text evidence="2">The sequence shown here is derived from an EMBL/GenBank/DDBJ whole genome shotgun (WGS) entry which is preliminary data.</text>
</comment>
<sequence>MKILKTVSILALGIFIGFLSSVIYMQDQIAQAGEEYRAALLTLAEFSVEQSVTEGKAELNVLDELLNSIDRKVSNQGSAEEVMIDVAQYTLERIEFIERLGIESQIEDVAKIKQRATDIIEWYQ</sequence>
<keyword evidence="1" id="KW-0472">Membrane</keyword>
<organism evidence="2 3">
    <name type="scientific">Shewanella submarina</name>
    <dbReference type="NCBI Taxonomy" id="2016376"/>
    <lineage>
        <taxon>Bacteria</taxon>
        <taxon>Pseudomonadati</taxon>
        <taxon>Pseudomonadota</taxon>
        <taxon>Gammaproteobacteria</taxon>
        <taxon>Alteromonadales</taxon>
        <taxon>Shewanellaceae</taxon>
        <taxon>Shewanella</taxon>
    </lineage>
</organism>
<keyword evidence="1" id="KW-1133">Transmembrane helix</keyword>
<protein>
    <submittedName>
        <fullName evidence="2">Uncharacterized protein</fullName>
    </submittedName>
</protein>
<reference evidence="3" key="1">
    <citation type="journal article" date="2019" name="Int. J. Syst. Evol. Microbiol.">
        <title>The Global Catalogue of Microorganisms (GCM) 10K type strain sequencing project: providing services to taxonomists for standard genome sequencing and annotation.</title>
        <authorList>
            <consortium name="The Broad Institute Genomics Platform"/>
            <consortium name="The Broad Institute Genome Sequencing Center for Infectious Disease"/>
            <person name="Wu L."/>
            <person name="Ma J."/>
        </authorList>
    </citation>
    <scope>NUCLEOTIDE SEQUENCE [LARGE SCALE GENOMIC DNA]</scope>
    <source>
        <strain evidence="3">KCTC 52277</strain>
    </source>
</reference>
<evidence type="ECO:0000313" key="3">
    <source>
        <dbReference type="Proteomes" id="UP001595621"/>
    </source>
</evidence>
<gene>
    <name evidence="2" type="ORF">ACFOE0_01075</name>
</gene>
<evidence type="ECO:0000313" key="2">
    <source>
        <dbReference type="EMBL" id="MFC3136785.1"/>
    </source>
</evidence>
<feature type="transmembrane region" description="Helical" evidence="1">
    <location>
        <begin position="7"/>
        <end position="25"/>
    </location>
</feature>
<accession>A0ABV7G663</accession>
<dbReference type="EMBL" id="JBHRTD010000001">
    <property type="protein sequence ID" value="MFC3136785.1"/>
    <property type="molecule type" value="Genomic_DNA"/>
</dbReference>
<dbReference type="RefSeq" id="WP_248936566.1">
    <property type="nucleotide sequence ID" value="NZ_JAKILF010000005.1"/>
</dbReference>
<keyword evidence="3" id="KW-1185">Reference proteome</keyword>
<dbReference type="Proteomes" id="UP001595621">
    <property type="component" value="Unassembled WGS sequence"/>
</dbReference>
<name>A0ABV7G663_9GAMM</name>